<dbReference type="NCBIfam" id="TIGR01730">
    <property type="entry name" value="RND_mfp"/>
    <property type="match status" value="1"/>
</dbReference>
<dbReference type="GO" id="GO:0005886">
    <property type="term" value="C:plasma membrane"/>
    <property type="evidence" value="ECO:0007669"/>
    <property type="project" value="UniProtKB-SubCell"/>
</dbReference>
<organism evidence="7">
    <name type="scientific">mine drainage metagenome</name>
    <dbReference type="NCBI Taxonomy" id="410659"/>
    <lineage>
        <taxon>unclassified sequences</taxon>
        <taxon>metagenomes</taxon>
        <taxon>ecological metagenomes</taxon>
    </lineage>
</organism>
<reference evidence="7" key="1">
    <citation type="submission" date="2016-10" db="EMBL/GenBank/DDBJ databases">
        <title>Sequence of Gallionella enrichment culture.</title>
        <authorList>
            <person name="Poehlein A."/>
            <person name="Muehling M."/>
            <person name="Daniel R."/>
        </authorList>
    </citation>
    <scope>NUCLEOTIDE SEQUENCE</scope>
</reference>
<comment type="subcellular location">
    <subcellularLocation>
        <location evidence="1">Cell envelope</location>
    </subcellularLocation>
</comment>
<evidence type="ECO:0000259" key="3">
    <source>
        <dbReference type="Pfam" id="PF25876"/>
    </source>
</evidence>
<gene>
    <name evidence="7" type="primary">mexA_2</name>
    <name evidence="7" type="ORF">GALL_164230</name>
</gene>
<dbReference type="Gene3D" id="2.40.30.170">
    <property type="match status" value="1"/>
</dbReference>
<dbReference type="FunFam" id="2.40.420.20:FF:000001">
    <property type="entry name" value="Efflux RND transporter periplasmic adaptor subunit"/>
    <property type="match status" value="1"/>
</dbReference>
<dbReference type="Pfam" id="PF25876">
    <property type="entry name" value="HH_MFP_RND"/>
    <property type="match status" value="1"/>
</dbReference>
<feature type="domain" description="Multidrug resistance protein MdtA-like C-terminal permuted SH3" evidence="6">
    <location>
        <begin position="310"/>
        <end position="371"/>
    </location>
</feature>
<comment type="caution">
    <text evidence="7">The sequence shown here is derived from an EMBL/GenBank/DDBJ whole genome shotgun (WGS) entry which is preliminary data.</text>
</comment>
<dbReference type="InterPro" id="IPR058627">
    <property type="entry name" value="MdtA-like_C"/>
</dbReference>
<dbReference type="InterPro" id="IPR006143">
    <property type="entry name" value="RND_pump_MFP"/>
</dbReference>
<sequence length="396" mass="41717">MNTLVSSRRHGLWSVAFACLAAVGLLAGCGKGPQARGPMPPPEVSVATVTSQRLPIISELPGRIDPVRVAEVRARVAGILLHRVFEEGSNVKAGQVLFEIDPAPFKASLESADASLAKARAAAFQARTLANRYKSLLAADGVSRQDYDNAEAGARQAEAEVLAAKAAVTTARLNLGYATVTAPISGHIGAALVTEGALVGQNEATPLATIQQTDPVYFDFTQSSNEVLRLRRAIDSGRIQRVAPGAAEARLVFDDGTEYSHPGKLLFSDITVDPGTGMVTLRAEFPNPDGMLLPGMFARIRLEQGVQDSAIIVPMRAVTRGENGTGTAFVVGPGNKVELRTLKLGDATGENWVVYSGLRAGETVIVEGLQKVRPGMTVHPVPFQSEPDAGTTPGTH</sequence>
<proteinExistence type="predicted"/>
<dbReference type="GO" id="GO:0046677">
    <property type="term" value="P:response to antibiotic"/>
    <property type="evidence" value="ECO:0007669"/>
    <property type="project" value="TreeGrafter"/>
</dbReference>
<evidence type="ECO:0000259" key="6">
    <source>
        <dbReference type="Pfam" id="PF25967"/>
    </source>
</evidence>
<dbReference type="InterPro" id="IPR058625">
    <property type="entry name" value="MdtA-like_BSH"/>
</dbReference>
<dbReference type="AlphaFoldDB" id="A0A1J5S075"/>
<dbReference type="SUPFAM" id="SSF111369">
    <property type="entry name" value="HlyD-like secretion proteins"/>
    <property type="match status" value="1"/>
</dbReference>
<dbReference type="Gene3D" id="1.10.287.470">
    <property type="entry name" value="Helix hairpin bin"/>
    <property type="match status" value="1"/>
</dbReference>
<evidence type="ECO:0000259" key="5">
    <source>
        <dbReference type="Pfam" id="PF25944"/>
    </source>
</evidence>
<protein>
    <submittedName>
        <fullName evidence="7">Multidrug resistance protein MexA</fullName>
    </submittedName>
</protein>
<dbReference type="Gene3D" id="2.40.50.100">
    <property type="match status" value="1"/>
</dbReference>
<evidence type="ECO:0000313" key="7">
    <source>
        <dbReference type="EMBL" id="OIR01522.1"/>
    </source>
</evidence>
<dbReference type="Gene3D" id="2.40.420.20">
    <property type="match status" value="1"/>
</dbReference>
<feature type="region of interest" description="Disordered" evidence="2">
    <location>
        <begin position="377"/>
        <end position="396"/>
    </location>
</feature>
<dbReference type="Pfam" id="PF25917">
    <property type="entry name" value="BSH_RND"/>
    <property type="match status" value="1"/>
</dbReference>
<feature type="domain" description="Multidrug resistance protein MdtA-like barrel-sandwich hybrid" evidence="4">
    <location>
        <begin position="68"/>
        <end position="211"/>
    </location>
</feature>
<dbReference type="PANTHER" id="PTHR30158:SF3">
    <property type="entry name" value="MULTIDRUG EFFLUX PUMP SUBUNIT ACRA-RELATED"/>
    <property type="match status" value="1"/>
</dbReference>
<dbReference type="Pfam" id="PF25944">
    <property type="entry name" value="Beta-barrel_RND"/>
    <property type="match status" value="1"/>
</dbReference>
<dbReference type="InterPro" id="IPR058624">
    <property type="entry name" value="MdtA-like_HH"/>
</dbReference>
<evidence type="ECO:0000259" key="4">
    <source>
        <dbReference type="Pfam" id="PF25917"/>
    </source>
</evidence>
<dbReference type="GO" id="GO:0022857">
    <property type="term" value="F:transmembrane transporter activity"/>
    <property type="evidence" value="ECO:0007669"/>
    <property type="project" value="InterPro"/>
</dbReference>
<name>A0A1J5S075_9ZZZZ</name>
<dbReference type="InterPro" id="IPR058626">
    <property type="entry name" value="MdtA-like_b-barrel"/>
</dbReference>
<feature type="domain" description="Multidrug resistance protein MdtA-like beta-barrel" evidence="5">
    <location>
        <begin position="215"/>
        <end position="305"/>
    </location>
</feature>
<accession>A0A1J5S075</accession>
<evidence type="ECO:0000256" key="1">
    <source>
        <dbReference type="ARBA" id="ARBA00004196"/>
    </source>
</evidence>
<dbReference type="Pfam" id="PF25967">
    <property type="entry name" value="RND-MFP_C"/>
    <property type="match status" value="1"/>
</dbReference>
<evidence type="ECO:0000256" key="2">
    <source>
        <dbReference type="SAM" id="MobiDB-lite"/>
    </source>
</evidence>
<feature type="domain" description="Multidrug resistance protein MdtA-like alpha-helical hairpin" evidence="3">
    <location>
        <begin position="109"/>
        <end position="178"/>
    </location>
</feature>
<dbReference type="PANTHER" id="PTHR30158">
    <property type="entry name" value="ACRA/E-RELATED COMPONENT OF DRUG EFFLUX TRANSPORTER"/>
    <property type="match status" value="1"/>
</dbReference>
<dbReference type="EMBL" id="MLJW01000083">
    <property type="protein sequence ID" value="OIR01522.1"/>
    <property type="molecule type" value="Genomic_DNA"/>
</dbReference>